<dbReference type="InterPro" id="IPR036940">
    <property type="entry name" value="PI3/4_kinase_cat_sf"/>
</dbReference>
<evidence type="ECO:0000259" key="3">
    <source>
        <dbReference type="PROSITE" id="PS50290"/>
    </source>
</evidence>
<keyword evidence="1" id="KW-0808">Transferase</keyword>
<dbReference type="Gene3D" id="1.10.1070.11">
    <property type="entry name" value="Phosphatidylinositol 3-/4-kinase, catalytic domain"/>
    <property type="match status" value="1"/>
</dbReference>
<dbReference type="Pfam" id="PF00454">
    <property type="entry name" value="PI3_PI4_kinase"/>
    <property type="match status" value="1"/>
</dbReference>
<gene>
    <name evidence="4" type="primary">PI3K</name>
    <name evidence="4" type="ORF">NBO_1570g0001</name>
</gene>
<sequence length="266" mass="31341">MSSLHKKIKSLQSNQICIQLQDIKLDFTKNRNNGYISRKIKVKINGESLFSNDKLVWFYLDTAKIHHSQNKPLQLTFQDENGKLKNYLYKTNSELSIDIFFNSITEYIYELVDCPYNLYNLLMTSQQSGIIEMKQGRLISSFESIQQLKRFLIFSEEDYTLLINFKQHKGFSNSRIDNFLKSLAISIIICYLFEIRDRTSDNILMDKEGRVFHIDYEYTLGSSPSYLKPKIEIPSLLSRFLKSDSLILNKFYHLLSNYFKIIVLII</sequence>
<proteinExistence type="predicted"/>
<dbReference type="PANTHER" id="PTHR10048">
    <property type="entry name" value="PHOSPHATIDYLINOSITOL KINASE"/>
    <property type="match status" value="1"/>
</dbReference>
<keyword evidence="2 4" id="KW-0418">Kinase</keyword>
<protein>
    <submittedName>
        <fullName evidence="4">Phosphatidylinositol 3-kinase</fullName>
    </submittedName>
</protein>
<dbReference type="InterPro" id="IPR015433">
    <property type="entry name" value="PI3/4_kinase"/>
</dbReference>
<dbReference type="PROSITE" id="PS50290">
    <property type="entry name" value="PI3_4_KINASE_3"/>
    <property type="match status" value="1"/>
</dbReference>
<dbReference type="VEuPathDB" id="MicrosporidiaDB:NBO_1570g0001"/>
<accession>R0LZA9</accession>
<dbReference type="HOGENOM" id="CLU_1046199_0_0_1"/>
<dbReference type="GO" id="GO:0052742">
    <property type="term" value="F:phosphatidylinositol kinase activity"/>
    <property type="evidence" value="ECO:0007669"/>
    <property type="project" value="TreeGrafter"/>
</dbReference>
<dbReference type="GO" id="GO:0046854">
    <property type="term" value="P:phosphatidylinositol phosphate biosynthetic process"/>
    <property type="evidence" value="ECO:0007669"/>
    <property type="project" value="InterPro"/>
</dbReference>
<evidence type="ECO:0000256" key="1">
    <source>
        <dbReference type="ARBA" id="ARBA00022679"/>
    </source>
</evidence>
<dbReference type="OrthoDB" id="67688at2759"/>
<evidence type="ECO:0000256" key="2">
    <source>
        <dbReference type="ARBA" id="ARBA00022777"/>
    </source>
</evidence>
<feature type="domain" description="PI3K/PI4K catalytic" evidence="3">
    <location>
        <begin position="59"/>
        <end position="266"/>
    </location>
</feature>
<dbReference type="InterPro" id="IPR000403">
    <property type="entry name" value="PI3/4_kinase_cat_dom"/>
</dbReference>
<dbReference type="GO" id="GO:0005737">
    <property type="term" value="C:cytoplasm"/>
    <property type="evidence" value="ECO:0007669"/>
    <property type="project" value="TreeGrafter"/>
</dbReference>
<dbReference type="EMBL" id="KB910477">
    <property type="protein sequence ID" value="EOB11149.1"/>
    <property type="molecule type" value="Genomic_DNA"/>
</dbReference>
<dbReference type="InterPro" id="IPR011009">
    <property type="entry name" value="Kinase-like_dom_sf"/>
</dbReference>
<dbReference type="GO" id="GO:0016020">
    <property type="term" value="C:membrane"/>
    <property type="evidence" value="ECO:0007669"/>
    <property type="project" value="TreeGrafter"/>
</dbReference>
<reference evidence="4 5" key="1">
    <citation type="journal article" date="2013" name="BMC Genomics">
        <title>Comparative genomics of parasitic silkworm microsporidia reveal an association between genome expansion and host adaptation.</title>
        <authorList>
            <person name="Pan G."/>
            <person name="Xu J."/>
            <person name="Li T."/>
            <person name="Xia Q."/>
            <person name="Liu S.L."/>
            <person name="Zhang G."/>
            <person name="Li S."/>
            <person name="Li C."/>
            <person name="Liu H."/>
            <person name="Yang L."/>
            <person name="Liu T."/>
            <person name="Zhang X."/>
            <person name="Wu Z."/>
            <person name="Fan W."/>
            <person name="Dang X."/>
            <person name="Xiang H."/>
            <person name="Tao M."/>
            <person name="Li Y."/>
            <person name="Hu J."/>
            <person name="Li Z."/>
            <person name="Lin L."/>
            <person name="Luo J."/>
            <person name="Geng L."/>
            <person name="Wang L."/>
            <person name="Long M."/>
            <person name="Wan Y."/>
            <person name="He N."/>
            <person name="Zhang Z."/>
            <person name="Lu C."/>
            <person name="Keeling P.J."/>
            <person name="Wang J."/>
            <person name="Xiang Z."/>
            <person name="Zhou Z."/>
        </authorList>
    </citation>
    <scope>NUCLEOTIDE SEQUENCE [LARGE SCALE GENOMIC DNA]</scope>
    <source>
        <strain evidence="5">CQ1 / CVCC 102059</strain>
    </source>
</reference>
<dbReference type="STRING" id="578461.R0LZA9"/>
<keyword evidence="5" id="KW-1185">Reference proteome</keyword>
<dbReference type="SUPFAM" id="SSF56112">
    <property type="entry name" value="Protein kinase-like (PK-like)"/>
    <property type="match status" value="1"/>
</dbReference>
<dbReference type="GO" id="GO:0048015">
    <property type="term" value="P:phosphatidylinositol-mediated signaling"/>
    <property type="evidence" value="ECO:0007669"/>
    <property type="project" value="TreeGrafter"/>
</dbReference>
<name>R0LZA9_NOSB1</name>
<dbReference type="AlphaFoldDB" id="R0LZA9"/>
<evidence type="ECO:0000313" key="4">
    <source>
        <dbReference type="EMBL" id="EOB11149.1"/>
    </source>
</evidence>
<dbReference type="SMART" id="SM00146">
    <property type="entry name" value="PI3Kc"/>
    <property type="match status" value="1"/>
</dbReference>
<organism evidence="4 5">
    <name type="scientific">Nosema bombycis (strain CQ1 / CVCC 102059)</name>
    <name type="common">Microsporidian parasite</name>
    <name type="synonym">Pebrine of silkworm</name>
    <dbReference type="NCBI Taxonomy" id="578461"/>
    <lineage>
        <taxon>Eukaryota</taxon>
        <taxon>Fungi</taxon>
        <taxon>Fungi incertae sedis</taxon>
        <taxon>Microsporidia</taxon>
        <taxon>Nosematidae</taxon>
        <taxon>Nosema</taxon>
    </lineage>
</organism>
<dbReference type="Proteomes" id="UP000016927">
    <property type="component" value="Unassembled WGS sequence"/>
</dbReference>
<evidence type="ECO:0000313" key="5">
    <source>
        <dbReference type="Proteomes" id="UP000016927"/>
    </source>
</evidence>